<dbReference type="InterPro" id="IPR055284">
    <property type="entry name" value="Galaxin-like"/>
</dbReference>
<feature type="chain" id="PRO_5044131598" description="Galaxin-like repeats domain-containing protein" evidence="1">
    <location>
        <begin position="19"/>
        <end position="248"/>
    </location>
</feature>
<comment type="caution">
    <text evidence="3">The sequence shown here is derived from an EMBL/GenBank/DDBJ whole genome shotgun (WGS) entry which is preliminary data.</text>
</comment>
<gene>
    <name evidence="3" type="ORF">BOKJ2_LOCUS1130</name>
</gene>
<dbReference type="Proteomes" id="UP000783686">
    <property type="component" value="Unassembled WGS sequence"/>
</dbReference>
<dbReference type="InterPro" id="IPR056601">
    <property type="entry name" value="Galaxin_dom"/>
</dbReference>
<dbReference type="Proteomes" id="UP000614601">
    <property type="component" value="Unassembled WGS sequence"/>
</dbReference>
<evidence type="ECO:0000313" key="3">
    <source>
        <dbReference type="EMBL" id="CAD5206446.1"/>
    </source>
</evidence>
<evidence type="ECO:0000259" key="2">
    <source>
        <dbReference type="Pfam" id="PF24748"/>
    </source>
</evidence>
<keyword evidence="1" id="KW-0732">Signal</keyword>
<dbReference type="EMBL" id="CAJFCW020000001">
    <property type="protein sequence ID" value="CAG9081806.1"/>
    <property type="molecule type" value="Genomic_DNA"/>
</dbReference>
<protein>
    <recommendedName>
        <fullName evidence="2">Galaxin-like repeats domain-containing protein</fullName>
    </recommendedName>
</protein>
<dbReference type="AlphaFoldDB" id="A0A811JT57"/>
<accession>A0A811JT57</accession>
<proteinExistence type="predicted"/>
<dbReference type="Pfam" id="PF24748">
    <property type="entry name" value="Galaxin_repeat"/>
    <property type="match status" value="1"/>
</dbReference>
<keyword evidence="4" id="KW-1185">Reference proteome</keyword>
<feature type="signal peptide" evidence="1">
    <location>
        <begin position="1"/>
        <end position="18"/>
    </location>
</feature>
<organism evidence="3 4">
    <name type="scientific">Bursaphelenchus okinawaensis</name>
    <dbReference type="NCBI Taxonomy" id="465554"/>
    <lineage>
        <taxon>Eukaryota</taxon>
        <taxon>Metazoa</taxon>
        <taxon>Ecdysozoa</taxon>
        <taxon>Nematoda</taxon>
        <taxon>Chromadorea</taxon>
        <taxon>Rhabditida</taxon>
        <taxon>Tylenchina</taxon>
        <taxon>Tylenchomorpha</taxon>
        <taxon>Aphelenchoidea</taxon>
        <taxon>Aphelenchoididae</taxon>
        <taxon>Bursaphelenchus</taxon>
    </lineage>
</organism>
<evidence type="ECO:0000313" key="4">
    <source>
        <dbReference type="Proteomes" id="UP000614601"/>
    </source>
</evidence>
<dbReference type="PANTHER" id="PTHR34490">
    <property type="entry name" value="PROTEIN CBG12054-RELATED"/>
    <property type="match status" value="1"/>
</dbReference>
<dbReference type="EMBL" id="CAJFDH010000001">
    <property type="protein sequence ID" value="CAD5206446.1"/>
    <property type="molecule type" value="Genomic_DNA"/>
</dbReference>
<dbReference type="OrthoDB" id="5989849at2759"/>
<sequence>MLWPYILVSLTFTNFITTELILKACCGNENKCQEYQRPEEMFGVACCGPDPINQFTEICCANVTRHRQQGGGFVDKCCGNQTLNFDQTCCRNIVHNVPNGECCGAQAYPRNSINVLCCNGTLNTNVEPGSSCCGNTPYDGGYRETCCGGQVYQKELFDGCCRVQGSNPVEYRQFNSRTHLCCDVPIERNSNTKCCYLNMGNGTFVPKSYDYTTSCCAYPYKQIVPKVGDRCVNRPVQPTRQPDLEELT</sequence>
<reference evidence="3" key="1">
    <citation type="submission" date="2020-09" db="EMBL/GenBank/DDBJ databases">
        <authorList>
            <person name="Kikuchi T."/>
        </authorList>
    </citation>
    <scope>NUCLEOTIDE SEQUENCE</scope>
    <source>
        <strain evidence="3">SH1</strain>
    </source>
</reference>
<name>A0A811JT57_9BILA</name>
<feature type="domain" description="Galaxin-like repeats" evidence="2">
    <location>
        <begin position="45"/>
        <end position="165"/>
    </location>
</feature>
<evidence type="ECO:0000256" key="1">
    <source>
        <dbReference type="SAM" id="SignalP"/>
    </source>
</evidence>